<name>A0A0B7J5Q0_9GAMM</name>
<dbReference type="GeneID" id="29945009"/>
<dbReference type="InterPro" id="IPR001867">
    <property type="entry name" value="OmpR/PhoB-type_DNA-bd"/>
</dbReference>
<organism evidence="4 5">
    <name type="scientific">Photobacterium kishitanii</name>
    <dbReference type="NCBI Taxonomy" id="318456"/>
    <lineage>
        <taxon>Bacteria</taxon>
        <taxon>Pseudomonadati</taxon>
        <taxon>Pseudomonadota</taxon>
        <taxon>Gammaproteobacteria</taxon>
        <taxon>Vibrionales</taxon>
        <taxon>Vibrionaceae</taxon>
        <taxon>Photobacterium</taxon>
    </lineage>
</organism>
<evidence type="ECO:0000313" key="5">
    <source>
        <dbReference type="Proteomes" id="UP000241426"/>
    </source>
</evidence>
<dbReference type="Proteomes" id="UP000241426">
    <property type="component" value="Unassembled WGS sequence"/>
</dbReference>
<accession>A0A2T3KBM1</accession>
<dbReference type="GO" id="GO:0006355">
    <property type="term" value="P:regulation of DNA-templated transcription"/>
    <property type="evidence" value="ECO:0007669"/>
    <property type="project" value="InterPro"/>
</dbReference>
<dbReference type="PROSITE" id="PS51755">
    <property type="entry name" value="OMPR_PHOB"/>
    <property type="match status" value="1"/>
</dbReference>
<dbReference type="RefSeq" id="WP_036793540.1">
    <property type="nucleotide sequence ID" value="NZ_JAUZMX010000001.1"/>
</dbReference>
<proteinExistence type="predicted"/>
<feature type="region of interest" description="Disordered" evidence="2">
    <location>
        <begin position="116"/>
        <end position="144"/>
    </location>
</feature>
<dbReference type="AlphaFoldDB" id="A0A0B7J5Q0"/>
<comment type="caution">
    <text evidence="4">The sequence shown here is derived from an EMBL/GenBank/DDBJ whole genome shotgun (WGS) entry which is preliminary data.</text>
</comment>
<dbReference type="GO" id="GO:0000160">
    <property type="term" value="P:phosphorelay signal transduction system"/>
    <property type="evidence" value="ECO:0007669"/>
    <property type="project" value="InterPro"/>
</dbReference>
<keyword evidence="3" id="KW-1133">Transmembrane helix</keyword>
<keyword evidence="1" id="KW-0238">DNA-binding</keyword>
<evidence type="ECO:0000313" key="4">
    <source>
        <dbReference type="EMBL" id="PSU91574.1"/>
    </source>
</evidence>
<dbReference type="InterPro" id="IPR016032">
    <property type="entry name" value="Sig_transdc_resp-reg_C-effctor"/>
</dbReference>
<sequence length="221" mass="24614">MIIYKYGKDVFEPQKSAYTNQEATTKLSASETKILQFLIDNSGEIISREKLLEIGWPDKVVVPNSLNVAIANLRKAFKSKSEIIITIKGAGFTIANNTFIQQQFQPEIVVDNEQHNTEQQQPIDHHGDNNSTGTDANSTKQASTTNSFPTMAKIGYSICLTAMFAWIMLWASSWQSPPCVTVNSQKICGNIELLNLQKMPQNLSGKGTVYIDTTGKMYEKI</sequence>
<dbReference type="Gene3D" id="1.10.10.10">
    <property type="entry name" value="Winged helix-like DNA-binding domain superfamily/Winged helix DNA-binding domain"/>
    <property type="match status" value="1"/>
</dbReference>
<protein>
    <submittedName>
        <fullName evidence="4">Transcriptional regulator</fullName>
    </submittedName>
</protein>
<dbReference type="EMBL" id="PYNF01000037">
    <property type="protein sequence ID" value="PSU91574.1"/>
    <property type="molecule type" value="Genomic_DNA"/>
</dbReference>
<dbReference type="Pfam" id="PF00486">
    <property type="entry name" value="Trans_reg_C"/>
    <property type="match status" value="1"/>
</dbReference>
<feature type="transmembrane region" description="Helical" evidence="3">
    <location>
        <begin position="154"/>
        <end position="174"/>
    </location>
</feature>
<keyword evidence="3" id="KW-0472">Membrane</keyword>
<dbReference type="GO" id="GO:0003677">
    <property type="term" value="F:DNA binding"/>
    <property type="evidence" value="ECO:0007669"/>
    <property type="project" value="UniProtKB-UniRule"/>
</dbReference>
<dbReference type="eggNOG" id="COG3710">
    <property type="taxonomic scope" value="Bacteria"/>
</dbReference>
<dbReference type="CDD" id="cd00383">
    <property type="entry name" value="trans_reg_C"/>
    <property type="match status" value="1"/>
</dbReference>
<evidence type="ECO:0000256" key="3">
    <source>
        <dbReference type="SAM" id="Phobius"/>
    </source>
</evidence>
<dbReference type="SMART" id="SM00862">
    <property type="entry name" value="Trans_reg_C"/>
    <property type="match status" value="1"/>
</dbReference>
<feature type="compositionally biased region" description="Polar residues" evidence="2">
    <location>
        <begin position="129"/>
        <end position="144"/>
    </location>
</feature>
<dbReference type="SUPFAM" id="SSF46894">
    <property type="entry name" value="C-terminal effector domain of the bipartite response regulators"/>
    <property type="match status" value="1"/>
</dbReference>
<keyword evidence="3" id="KW-0812">Transmembrane</keyword>
<evidence type="ECO:0000256" key="2">
    <source>
        <dbReference type="SAM" id="MobiDB-lite"/>
    </source>
</evidence>
<gene>
    <name evidence="4" type="ORF">C9J27_23050</name>
</gene>
<dbReference type="InterPro" id="IPR036388">
    <property type="entry name" value="WH-like_DNA-bd_sf"/>
</dbReference>
<reference evidence="4 5" key="1">
    <citation type="submission" date="2018-01" db="EMBL/GenBank/DDBJ databases">
        <title>Whole genome sequencing of Histamine producing bacteria.</title>
        <authorList>
            <person name="Butler K."/>
        </authorList>
    </citation>
    <scope>NUCLEOTIDE SEQUENCE [LARGE SCALE GENOMIC DNA]</scope>
    <source>
        <strain evidence="4 5">FS-7.2</strain>
    </source>
</reference>
<evidence type="ECO:0000256" key="1">
    <source>
        <dbReference type="ARBA" id="ARBA00023125"/>
    </source>
</evidence>
<accession>A0A0B7J5Q0</accession>